<gene>
    <name evidence="2" type="ORF">PLOB_00000168</name>
</gene>
<name>A0ABN8MS00_9CNID</name>
<comment type="caution">
    <text evidence="2">The sequence shown here is derived from an EMBL/GenBank/DDBJ whole genome shotgun (WGS) entry which is preliminary data.</text>
</comment>
<evidence type="ECO:0000313" key="3">
    <source>
        <dbReference type="Proteomes" id="UP001159405"/>
    </source>
</evidence>
<keyword evidence="1" id="KW-0812">Transmembrane</keyword>
<dbReference type="PANTHER" id="PTHR31511:SF12">
    <property type="entry name" value="RHO TERMINATION FACTOR N-TERMINAL DOMAIN-CONTAINING PROTEIN"/>
    <property type="match status" value="1"/>
</dbReference>
<evidence type="ECO:0008006" key="4">
    <source>
        <dbReference type="Google" id="ProtNLM"/>
    </source>
</evidence>
<evidence type="ECO:0000313" key="2">
    <source>
        <dbReference type="EMBL" id="CAH3032235.1"/>
    </source>
</evidence>
<organism evidence="2 3">
    <name type="scientific">Porites lobata</name>
    <dbReference type="NCBI Taxonomy" id="104759"/>
    <lineage>
        <taxon>Eukaryota</taxon>
        <taxon>Metazoa</taxon>
        <taxon>Cnidaria</taxon>
        <taxon>Anthozoa</taxon>
        <taxon>Hexacorallia</taxon>
        <taxon>Scleractinia</taxon>
        <taxon>Fungiina</taxon>
        <taxon>Poritidae</taxon>
        <taxon>Porites</taxon>
    </lineage>
</organism>
<keyword evidence="1" id="KW-1133">Transmembrane helix</keyword>
<sequence length="132" mass="15532">MDSFQKFDYKQLPTKDEFFGILTQEGITNEQYEHAQQVWDTFKMKSMGEYHDLYLKSDVLLLADVFENFRSTYLQYYKLDPAYYFTSPALAGLMLLLLLKMTGIKLELMLDVDQYQFIEKGMRGGISYIAII</sequence>
<protein>
    <recommendedName>
        <fullName evidence="4">DNA-directed DNA polymerase</fullName>
    </recommendedName>
</protein>
<accession>A0ABN8MS00</accession>
<reference evidence="2 3" key="1">
    <citation type="submission" date="2022-05" db="EMBL/GenBank/DDBJ databases">
        <authorList>
            <consortium name="Genoscope - CEA"/>
            <person name="William W."/>
        </authorList>
    </citation>
    <scope>NUCLEOTIDE SEQUENCE [LARGE SCALE GENOMIC DNA]</scope>
</reference>
<dbReference type="Proteomes" id="UP001159405">
    <property type="component" value="Unassembled WGS sequence"/>
</dbReference>
<dbReference type="EMBL" id="CALNXK010000001">
    <property type="protein sequence ID" value="CAH3032235.1"/>
    <property type="molecule type" value="Genomic_DNA"/>
</dbReference>
<feature type="transmembrane region" description="Helical" evidence="1">
    <location>
        <begin position="82"/>
        <end position="99"/>
    </location>
</feature>
<proteinExistence type="predicted"/>
<keyword evidence="1" id="KW-0472">Membrane</keyword>
<dbReference type="PANTHER" id="PTHR31511">
    <property type="entry name" value="PROTEIN CBG23764"/>
    <property type="match status" value="1"/>
</dbReference>
<evidence type="ECO:0000256" key="1">
    <source>
        <dbReference type="SAM" id="Phobius"/>
    </source>
</evidence>
<keyword evidence="3" id="KW-1185">Reference proteome</keyword>